<dbReference type="Proteomes" id="UP000240542">
    <property type="component" value="Unassembled WGS sequence"/>
</dbReference>
<evidence type="ECO:0000256" key="2">
    <source>
        <dbReference type="ARBA" id="ARBA00023315"/>
    </source>
</evidence>
<evidence type="ECO:0000256" key="1">
    <source>
        <dbReference type="ARBA" id="ARBA00022679"/>
    </source>
</evidence>
<evidence type="ECO:0000313" key="5">
    <source>
        <dbReference type="Proteomes" id="UP000240542"/>
    </source>
</evidence>
<evidence type="ECO:0000313" key="4">
    <source>
        <dbReference type="EMBL" id="PSK86521.1"/>
    </source>
</evidence>
<dbReference type="InterPro" id="IPR050832">
    <property type="entry name" value="Bact_Acetyltransf"/>
</dbReference>
<dbReference type="InterPro" id="IPR016181">
    <property type="entry name" value="Acyl_CoA_acyltransferase"/>
</dbReference>
<keyword evidence="2" id="KW-0012">Acyltransferase</keyword>
<name>A0A2P8CNJ1_9ACTN</name>
<dbReference type="GO" id="GO:0016747">
    <property type="term" value="F:acyltransferase activity, transferring groups other than amino-acyl groups"/>
    <property type="evidence" value="ECO:0007669"/>
    <property type="project" value="InterPro"/>
</dbReference>
<dbReference type="Gene3D" id="3.40.630.30">
    <property type="match status" value="1"/>
</dbReference>
<dbReference type="PANTHER" id="PTHR43877">
    <property type="entry name" value="AMINOALKYLPHOSPHONATE N-ACETYLTRANSFERASE-RELATED-RELATED"/>
    <property type="match status" value="1"/>
</dbReference>
<dbReference type="InterPro" id="IPR000182">
    <property type="entry name" value="GNAT_dom"/>
</dbReference>
<dbReference type="PROSITE" id="PS51186">
    <property type="entry name" value="GNAT"/>
    <property type="match status" value="1"/>
</dbReference>
<evidence type="ECO:0000259" key="3">
    <source>
        <dbReference type="PROSITE" id="PS51186"/>
    </source>
</evidence>
<reference evidence="4 5" key="1">
    <citation type="submission" date="2018-03" db="EMBL/GenBank/DDBJ databases">
        <title>Genomic Encyclopedia of Archaeal and Bacterial Type Strains, Phase II (KMG-II): from individual species to whole genera.</title>
        <authorList>
            <person name="Goeker M."/>
        </authorList>
    </citation>
    <scope>NUCLEOTIDE SEQUENCE [LARGE SCALE GENOMIC DNA]</scope>
    <source>
        <strain evidence="4 5">DSM 45312</strain>
    </source>
</reference>
<accession>A0A2P8CNJ1</accession>
<organism evidence="4 5">
    <name type="scientific">Murinocardiopsis flavida</name>
    <dbReference type="NCBI Taxonomy" id="645275"/>
    <lineage>
        <taxon>Bacteria</taxon>
        <taxon>Bacillati</taxon>
        <taxon>Actinomycetota</taxon>
        <taxon>Actinomycetes</taxon>
        <taxon>Streptosporangiales</taxon>
        <taxon>Nocardiopsidaceae</taxon>
        <taxon>Murinocardiopsis</taxon>
    </lineage>
</organism>
<dbReference type="RefSeq" id="WP_106586683.1">
    <property type="nucleotide sequence ID" value="NZ_PYGA01000034.1"/>
</dbReference>
<gene>
    <name evidence="4" type="ORF">CLV63_1347</name>
</gene>
<comment type="caution">
    <text evidence="4">The sequence shown here is derived from an EMBL/GenBank/DDBJ whole genome shotgun (WGS) entry which is preliminary data.</text>
</comment>
<sequence>MAGYVARVRHDDPPGGAPEFKLLVNSVARRWSELDPLLPDPSHPRQSSYPLLTVTDPRGKPAATGTMHYSWYQPGEVGRTWGVPDQHWLTPVVGGPDPEGALDSLLSSWREQLEQLPTGTGSESAALLTWPSRDISGIRPMQRHGLQPFTVLAARRQRRGVPPSLPPRDVTIRLSEPQDIAAVVGLVMEEHRYEEHFGGVFIQSDTAEQTRRVVARALVRRPSWIWLAERRGRPVGLVWVSPPSRARWVGPLVRTGPAAYIGYAIVADEMRGQGIGTALINEAHQAMDSQGIAVTLLNYAVLNPVSGPFWHRMGYRPLWTTWETRPALALR</sequence>
<dbReference type="OrthoDB" id="149709at2"/>
<dbReference type="AlphaFoldDB" id="A0A2P8CNJ1"/>
<dbReference type="Pfam" id="PF00583">
    <property type="entry name" value="Acetyltransf_1"/>
    <property type="match status" value="1"/>
</dbReference>
<feature type="domain" description="N-acetyltransferase" evidence="3">
    <location>
        <begin position="170"/>
        <end position="331"/>
    </location>
</feature>
<dbReference type="SUPFAM" id="SSF55729">
    <property type="entry name" value="Acyl-CoA N-acyltransferases (Nat)"/>
    <property type="match status" value="1"/>
</dbReference>
<proteinExistence type="predicted"/>
<keyword evidence="5" id="KW-1185">Reference proteome</keyword>
<dbReference type="EMBL" id="PYGA01000034">
    <property type="protein sequence ID" value="PSK86521.1"/>
    <property type="molecule type" value="Genomic_DNA"/>
</dbReference>
<keyword evidence="1 4" id="KW-0808">Transferase</keyword>
<dbReference type="CDD" id="cd04301">
    <property type="entry name" value="NAT_SF"/>
    <property type="match status" value="1"/>
</dbReference>
<protein>
    <submittedName>
        <fullName evidence="4">Acetyltransferase (GNAT) family protein</fullName>
    </submittedName>
</protein>